<dbReference type="EMBL" id="SGPJ01000083">
    <property type="protein sequence ID" value="THG99346.1"/>
    <property type="molecule type" value="Genomic_DNA"/>
</dbReference>
<sequence>MLFTPRCTSSEERYNRRDSTDAGNVIGALFPMPNTLDISQKDIANKSIVAVDDIYQLDQVKEAINVF</sequence>
<organism evidence="1 2">
    <name type="scientific">Hermanssonia centrifuga</name>
    <dbReference type="NCBI Taxonomy" id="98765"/>
    <lineage>
        <taxon>Eukaryota</taxon>
        <taxon>Fungi</taxon>
        <taxon>Dikarya</taxon>
        <taxon>Basidiomycota</taxon>
        <taxon>Agaricomycotina</taxon>
        <taxon>Agaricomycetes</taxon>
        <taxon>Polyporales</taxon>
        <taxon>Meruliaceae</taxon>
        <taxon>Hermanssonia</taxon>
    </lineage>
</organism>
<evidence type="ECO:0000313" key="1">
    <source>
        <dbReference type="EMBL" id="THG99346.1"/>
    </source>
</evidence>
<gene>
    <name evidence="1" type="ORF">EW026_g2990</name>
</gene>
<dbReference type="AlphaFoldDB" id="A0A4S4KMK6"/>
<reference evidence="1 2" key="1">
    <citation type="submission" date="2019-02" db="EMBL/GenBank/DDBJ databases">
        <title>Genome sequencing of the rare red list fungi Phlebia centrifuga.</title>
        <authorList>
            <person name="Buettner E."/>
            <person name="Kellner H."/>
        </authorList>
    </citation>
    <scope>NUCLEOTIDE SEQUENCE [LARGE SCALE GENOMIC DNA]</scope>
    <source>
        <strain evidence="1 2">DSM 108282</strain>
    </source>
</reference>
<name>A0A4S4KMK6_9APHY</name>
<comment type="caution">
    <text evidence="1">The sequence shown here is derived from an EMBL/GenBank/DDBJ whole genome shotgun (WGS) entry which is preliminary data.</text>
</comment>
<proteinExistence type="predicted"/>
<protein>
    <submittedName>
        <fullName evidence="1">Uncharacterized protein</fullName>
    </submittedName>
</protein>
<keyword evidence="2" id="KW-1185">Reference proteome</keyword>
<accession>A0A4S4KMK6</accession>
<dbReference type="Proteomes" id="UP000309038">
    <property type="component" value="Unassembled WGS sequence"/>
</dbReference>
<evidence type="ECO:0000313" key="2">
    <source>
        <dbReference type="Proteomes" id="UP000309038"/>
    </source>
</evidence>